<dbReference type="SUPFAM" id="SSF81296">
    <property type="entry name" value="E set domains"/>
    <property type="match status" value="1"/>
</dbReference>
<dbReference type="Gene3D" id="2.60.40.640">
    <property type="match status" value="1"/>
</dbReference>
<accession>A0A2Z6RS19</accession>
<dbReference type="InterPro" id="IPR050357">
    <property type="entry name" value="Arrestin_domain-protein"/>
</dbReference>
<dbReference type="Proteomes" id="UP000615446">
    <property type="component" value="Unassembled WGS sequence"/>
</dbReference>
<dbReference type="OrthoDB" id="2333384at2759"/>
<feature type="region of interest" description="Disordered" evidence="1">
    <location>
        <begin position="375"/>
        <end position="396"/>
    </location>
</feature>
<dbReference type="Proteomes" id="UP000247702">
    <property type="component" value="Unassembled WGS sequence"/>
</dbReference>
<evidence type="ECO:0000313" key="3">
    <source>
        <dbReference type="EMBL" id="GBC05051.1"/>
    </source>
</evidence>
<feature type="domain" description="Arrestin-like N-terminal" evidence="2">
    <location>
        <begin position="41"/>
        <end position="180"/>
    </location>
</feature>
<gene>
    <name evidence="4" type="ORF">RCL2_000614500</name>
    <name evidence="3" type="ORF">RclHR1_00600014</name>
</gene>
<dbReference type="Pfam" id="PF00339">
    <property type="entry name" value="Arrestin_N"/>
    <property type="match status" value="1"/>
</dbReference>
<dbReference type="GO" id="GO:0005737">
    <property type="term" value="C:cytoplasm"/>
    <property type="evidence" value="ECO:0007669"/>
    <property type="project" value="TreeGrafter"/>
</dbReference>
<keyword evidence="5" id="KW-1185">Reference proteome</keyword>
<name>A0A2Z6RS19_9GLOM</name>
<evidence type="ECO:0000259" key="2">
    <source>
        <dbReference type="Pfam" id="PF00339"/>
    </source>
</evidence>
<dbReference type="AlphaFoldDB" id="A0A2Z6RS19"/>
<dbReference type="EMBL" id="BLAL01000040">
    <property type="protein sequence ID" value="GES78835.1"/>
    <property type="molecule type" value="Genomic_DNA"/>
</dbReference>
<comment type="caution">
    <text evidence="3">The sequence shown here is derived from an EMBL/GenBank/DDBJ whole genome shotgun (WGS) entry which is preliminary data.</text>
</comment>
<dbReference type="InterPro" id="IPR014752">
    <property type="entry name" value="Arrestin-like_C"/>
</dbReference>
<feature type="region of interest" description="Disordered" evidence="1">
    <location>
        <begin position="409"/>
        <end position="429"/>
    </location>
</feature>
<organism evidence="3 5">
    <name type="scientific">Rhizophagus clarus</name>
    <dbReference type="NCBI Taxonomy" id="94130"/>
    <lineage>
        <taxon>Eukaryota</taxon>
        <taxon>Fungi</taxon>
        <taxon>Fungi incertae sedis</taxon>
        <taxon>Mucoromycota</taxon>
        <taxon>Glomeromycotina</taxon>
        <taxon>Glomeromycetes</taxon>
        <taxon>Glomerales</taxon>
        <taxon>Glomeraceae</taxon>
        <taxon>Rhizophagus</taxon>
    </lineage>
</organism>
<evidence type="ECO:0000313" key="5">
    <source>
        <dbReference type="Proteomes" id="UP000247702"/>
    </source>
</evidence>
<dbReference type="PANTHER" id="PTHR11188">
    <property type="entry name" value="ARRESTIN DOMAIN CONTAINING PROTEIN"/>
    <property type="match status" value="1"/>
</dbReference>
<evidence type="ECO:0000313" key="4">
    <source>
        <dbReference type="EMBL" id="GES78835.1"/>
    </source>
</evidence>
<dbReference type="EMBL" id="BEXD01003982">
    <property type="protein sequence ID" value="GBC05051.1"/>
    <property type="molecule type" value="Genomic_DNA"/>
</dbReference>
<evidence type="ECO:0000256" key="1">
    <source>
        <dbReference type="SAM" id="MobiDB-lite"/>
    </source>
</evidence>
<dbReference type="PANTHER" id="PTHR11188:SF17">
    <property type="entry name" value="FI21816P1"/>
    <property type="match status" value="1"/>
</dbReference>
<proteinExistence type="predicted"/>
<dbReference type="GO" id="GO:0015031">
    <property type="term" value="P:protein transport"/>
    <property type="evidence" value="ECO:0007669"/>
    <property type="project" value="TreeGrafter"/>
</dbReference>
<dbReference type="InterPro" id="IPR011021">
    <property type="entry name" value="Arrestin-like_N"/>
</dbReference>
<protein>
    <submittedName>
        <fullName evidence="4">Arrestin domain-containing protein</fullName>
    </submittedName>
</protein>
<reference evidence="3 5" key="1">
    <citation type="submission" date="2017-11" db="EMBL/GenBank/DDBJ databases">
        <title>The genome of Rhizophagus clarus HR1 reveals common genetic basis of auxotrophy among arbuscular mycorrhizal fungi.</title>
        <authorList>
            <person name="Kobayashi Y."/>
        </authorList>
    </citation>
    <scope>NUCLEOTIDE SEQUENCE [LARGE SCALE GENOMIC DNA]</scope>
    <source>
        <strain evidence="3 5">HR1</strain>
    </source>
</reference>
<feature type="compositionally biased region" description="Low complexity" evidence="1">
    <location>
        <begin position="382"/>
        <end position="396"/>
    </location>
</feature>
<sequence length="570" mass="64109">MPSQYNATTASLLEFDSSIPYNIFIRNLKLLRAGQVVVDFNIILDKNRVIFYGPPDKNKSRTVRGKVRLEVAGKLHVKEIMLTLAGEFHIINENYESSNSISDEKPLQGTLFSTCILLANKRTLIPGIHEFFFEFLLPGDLPESMSSDLLLCEYFLKAELVSRGPDDLSATQNKIVDVVDLNIQRTLLQSDEHIRQGLGAARYTGSMDKVLDYEFLIPRIMKLDSDTFTFHARWDGLRVDNVKFWFVQTENFKSLQSKDDESFPDRKSKIISGPFCFDLPKKEPLKLQSRPMVFQLPITQPLIRDYDLSNVEIRHKLVISIQMANKSKELIPLSIPITIESIVSDVDMIPPPCHISKNNQAALLHFANKIYPGKSVEDNNQPKFSSSSSTPTSSFKRFIRTERRRNTVLIDQSSESTTKAESVDQSTLQVPRRSSSIGIVRGRRSSNNNVNVTNAQNSISTIIESASEYSVDESSQDNTIATTVTYTNNTEHEKNSSGFPQKGSHKSPFSGNVIAEKFNKFRNRGNTKKRISRAPSSASTARFAPGLIEVISMRPNTNNIVNINNASLTT</sequence>
<dbReference type="InterPro" id="IPR014756">
    <property type="entry name" value="Ig_E-set"/>
</dbReference>
<reference evidence="4" key="2">
    <citation type="submission" date="2019-10" db="EMBL/GenBank/DDBJ databases">
        <title>Conservation and host-specific expression of non-tandemly repeated heterogenous ribosome RNA gene in arbuscular mycorrhizal fungi.</title>
        <authorList>
            <person name="Maeda T."/>
            <person name="Kobayashi Y."/>
            <person name="Nakagawa T."/>
            <person name="Ezawa T."/>
            <person name="Yamaguchi K."/>
            <person name="Bino T."/>
            <person name="Nishimoto Y."/>
            <person name="Shigenobu S."/>
            <person name="Kawaguchi M."/>
        </authorList>
    </citation>
    <scope>NUCLEOTIDE SEQUENCE</scope>
    <source>
        <strain evidence="4">HR1</strain>
    </source>
</reference>